<proteinExistence type="inferred from homology"/>
<dbReference type="CDD" id="cd00761">
    <property type="entry name" value="Glyco_tranf_GTA_type"/>
    <property type="match status" value="1"/>
</dbReference>
<evidence type="ECO:0000313" key="5">
    <source>
        <dbReference type="EMBL" id="MEB3100771.1"/>
    </source>
</evidence>
<protein>
    <submittedName>
        <fullName evidence="5">Glycosyltransferase</fullName>
        <ecNumber evidence="5">2.4.-.-</ecNumber>
    </submittedName>
</protein>
<organism evidence="5 6">
    <name type="scientific">Ferviditalea candida</name>
    <dbReference type="NCBI Taxonomy" id="3108399"/>
    <lineage>
        <taxon>Bacteria</taxon>
        <taxon>Bacillati</taxon>
        <taxon>Bacillota</taxon>
        <taxon>Bacilli</taxon>
        <taxon>Bacillales</taxon>
        <taxon>Paenibacillaceae</taxon>
        <taxon>Ferviditalea</taxon>
    </lineage>
</organism>
<dbReference type="RefSeq" id="WP_371752889.1">
    <property type="nucleotide sequence ID" value="NZ_JAYJLD010000004.1"/>
</dbReference>
<dbReference type="EMBL" id="JAYJLD010000004">
    <property type="protein sequence ID" value="MEB3100771.1"/>
    <property type="molecule type" value="Genomic_DNA"/>
</dbReference>
<dbReference type="GO" id="GO:0016757">
    <property type="term" value="F:glycosyltransferase activity"/>
    <property type="evidence" value="ECO:0007669"/>
    <property type="project" value="UniProtKB-KW"/>
</dbReference>
<accession>A0ABU5ZGI8</accession>
<evidence type="ECO:0000313" key="6">
    <source>
        <dbReference type="Proteomes" id="UP001310386"/>
    </source>
</evidence>
<dbReference type="Gene3D" id="3.90.550.10">
    <property type="entry name" value="Spore Coat Polysaccharide Biosynthesis Protein SpsA, Chain A"/>
    <property type="match status" value="1"/>
</dbReference>
<dbReference type="PANTHER" id="PTHR22916:SF51">
    <property type="entry name" value="GLYCOSYLTRANSFERASE EPSH-RELATED"/>
    <property type="match status" value="1"/>
</dbReference>
<evidence type="ECO:0000256" key="3">
    <source>
        <dbReference type="ARBA" id="ARBA00022679"/>
    </source>
</evidence>
<evidence type="ECO:0000256" key="2">
    <source>
        <dbReference type="ARBA" id="ARBA00022676"/>
    </source>
</evidence>
<name>A0ABU5ZGI8_9BACL</name>
<gene>
    <name evidence="5" type="ORF">VF724_03755</name>
</gene>
<dbReference type="InterPro" id="IPR001173">
    <property type="entry name" value="Glyco_trans_2-like"/>
</dbReference>
<evidence type="ECO:0000259" key="4">
    <source>
        <dbReference type="Pfam" id="PF00535"/>
    </source>
</evidence>
<evidence type="ECO:0000256" key="1">
    <source>
        <dbReference type="ARBA" id="ARBA00006739"/>
    </source>
</evidence>
<feature type="domain" description="Glycosyltransferase 2-like" evidence="4">
    <location>
        <begin position="6"/>
        <end position="131"/>
    </location>
</feature>
<dbReference type="SUPFAM" id="SSF53448">
    <property type="entry name" value="Nucleotide-diphospho-sugar transferases"/>
    <property type="match status" value="1"/>
</dbReference>
<dbReference type="Pfam" id="PF00535">
    <property type="entry name" value="Glycos_transf_2"/>
    <property type="match status" value="1"/>
</dbReference>
<dbReference type="EC" id="2.4.-.-" evidence="5"/>
<comment type="caution">
    <text evidence="5">The sequence shown here is derived from an EMBL/GenBank/DDBJ whole genome shotgun (WGS) entry which is preliminary data.</text>
</comment>
<dbReference type="Proteomes" id="UP001310386">
    <property type="component" value="Unassembled WGS sequence"/>
</dbReference>
<reference evidence="5" key="1">
    <citation type="submission" date="2023-12" db="EMBL/GenBank/DDBJ databases">
        <title>Fervidustalea candida gen. nov., sp. nov., a novel member of the family Paenibacillaceae isolated from a geothermal area.</title>
        <authorList>
            <person name="Li W.-J."/>
            <person name="Jiao J.-Y."/>
            <person name="Chen Y."/>
        </authorList>
    </citation>
    <scope>NUCLEOTIDE SEQUENCE</scope>
    <source>
        <strain evidence="5">SYSU GA230002</strain>
    </source>
</reference>
<sequence>MSVKVSVIIPVYNAEPYIAQCIESLQKQTLHACEFIFINDGSTDNSGAIIEDYRKSDGRILLIEQENRGVSAARNKGLEAVSGEYIGFVDADDWIEADMYEKLYSAAKRHDVDAVLCNFEEEIDGHQVITRFPFPVNVKLGRDDIEEEFLPYFLKTDKLNSAVNKIYKNRIVRDSGIKFPDEVALGEDGMFNIRFFSRASSFQYIDYTGYHYREVAGSATRNISDKDYFKRALEVFAQEIPEIPAGKLRREEVIRLKAIKLIHNVMAYIHIYLRPSKEMSFGRRYRYVKHMIEHHVVRNALPQFFRENYPFLGRYEKVLLHLIRRKSVIGLYCITGYSRLRAKSYRRNGS</sequence>
<keyword evidence="3 5" id="KW-0808">Transferase</keyword>
<dbReference type="PANTHER" id="PTHR22916">
    <property type="entry name" value="GLYCOSYLTRANSFERASE"/>
    <property type="match status" value="1"/>
</dbReference>
<keyword evidence="6" id="KW-1185">Reference proteome</keyword>
<keyword evidence="2 5" id="KW-0328">Glycosyltransferase</keyword>
<comment type="similarity">
    <text evidence="1">Belongs to the glycosyltransferase 2 family.</text>
</comment>
<dbReference type="InterPro" id="IPR029044">
    <property type="entry name" value="Nucleotide-diphossugar_trans"/>
</dbReference>